<comment type="caution">
    <text evidence="1">The sequence shown here is derived from an EMBL/GenBank/DDBJ whole genome shotgun (WGS) entry which is preliminary data.</text>
</comment>
<reference evidence="1 2" key="1">
    <citation type="submission" date="2020-10" db="EMBL/GenBank/DDBJ databases">
        <title>Connecting structure to function with the recovery of over 1000 high-quality activated sludge metagenome-assembled genomes encoding full-length rRNA genes using long-read sequencing.</title>
        <authorList>
            <person name="Singleton C.M."/>
            <person name="Petriglieri F."/>
            <person name="Kristensen J.M."/>
            <person name="Kirkegaard R.H."/>
            <person name="Michaelsen T.Y."/>
            <person name="Andersen M.H."/>
            <person name="Karst S.M."/>
            <person name="Dueholm M.S."/>
            <person name="Nielsen P.H."/>
            <person name="Albertsen M."/>
        </authorList>
    </citation>
    <scope>NUCLEOTIDE SEQUENCE [LARGE SCALE GENOMIC DNA]</scope>
    <source>
        <strain evidence="1">EsbW_18-Q3-R4-48_BATAC.285</strain>
    </source>
</reference>
<name>A0A935Q0Y5_9PROT</name>
<organism evidence="1 2">
    <name type="scientific">Candidatus Accumulibacter proximus</name>
    <dbReference type="NCBI Taxonomy" id="2954385"/>
    <lineage>
        <taxon>Bacteria</taxon>
        <taxon>Pseudomonadati</taxon>
        <taxon>Pseudomonadota</taxon>
        <taxon>Betaproteobacteria</taxon>
        <taxon>Candidatus Accumulibacter</taxon>
    </lineage>
</organism>
<dbReference type="EMBL" id="JADJMH010000012">
    <property type="protein sequence ID" value="MBK7675526.1"/>
    <property type="molecule type" value="Genomic_DNA"/>
</dbReference>
<protein>
    <submittedName>
        <fullName evidence="1">Uncharacterized protein</fullName>
    </submittedName>
</protein>
<gene>
    <name evidence="1" type="ORF">IPJ27_12650</name>
</gene>
<dbReference type="Proteomes" id="UP000697998">
    <property type="component" value="Unassembled WGS sequence"/>
</dbReference>
<evidence type="ECO:0000313" key="2">
    <source>
        <dbReference type="Proteomes" id="UP000697998"/>
    </source>
</evidence>
<proteinExistence type="predicted"/>
<dbReference type="AlphaFoldDB" id="A0A935Q0Y5"/>
<evidence type="ECO:0000313" key="1">
    <source>
        <dbReference type="EMBL" id="MBK7675526.1"/>
    </source>
</evidence>
<sequence>MMDLRLTNPGDIPGGYAAEHIVPETMRFGPVLPLKGERCGKGLGSGEDPDGTVLPYWGCSATVLAGQPEVIDIKAIGSRVSPEVAAMAGQRRQGKEGAGGETLPPGTLWWPHGDSGATAIPGDSSASGEHVVKASFMPQEIRYTLDKEMDFLEPINFKATSTALNTAVPLEGGAISKSIKGLFGN</sequence>
<accession>A0A935Q0Y5</accession>